<dbReference type="OrthoDB" id="9802525at2"/>
<dbReference type="InterPro" id="IPR050194">
    <property type="entry name" value="Glycosyltransferase_grp1"/>
</dbReference>
<comment type="similarity">
    <text evidence="1">Belongs to the glycosyltransferase group 1 family. Glycosyltransferase 4 subfamily.</text>
</comment>
<evidence type="ECO:0000256" key="1">
    <source>
        <dbReference type="ARBA" id="ARBA00009481"/>
    </source>
</evidence>
<dbReference type="PANTHER" id="PTHR45947">
    <property type="entry name" value="SULFOQUINOVOSYL TRANSFERASE SQD2"/>
    <property type="match status" value="1"/>
</dbReference>
<dbReference type="Pfam" id="PF13439">
    <property type="entry name" value="Glyco_transf_4"/>
    <property type="match status" value="1"/>
</dbReference>
<comment type="caution">
    <text evidence="4">The sequence shown here is derived from an EMBL/GenBank/DDBJ whole genome shotgun (WGS) entry which is preliminary data.</text>
</comment>
<dbReference type="Gene3D" id="3.40.50.2000">
    <property type="entry name" value="Glycogen Phosphorylase B"/>
    <property type="match status" value="2"/>
</dbReference>
<dbReference type="Pfam" id="PF00534">
    <property type="entry name" value="Glycos_transf_1"/>
    <property type="match status" value="1"/>
</dbReference>
<dbReference type="PANTHER" id="PTHR45947:SF3">
    <property type="entry name" value="SULFOQUINOVOSYL TRANSFERASE SQD2"/>
    <property type="match status" value="1"/>
</dbReference>
<evidence type="ECO:0000313" key="5">
    <source>
        <dbReference type="Proteomes" id="UP000187367"/>
    </source>
</evidence>
<evidence type="ECO:0000259" key="2">
    <source>
        <dbReference type="Pfam" id="PF00534"/>
    </source>
</evidence>
<dbReference type="SUPFAM" id="SSF53756">
    <property type="entry name" value="UDP-Glycosyltransferase/glycogen phosphorylase"/>
    <property type="match status" value="1"/>
</dbReference>
<dbReference type="EMBL" id="MTJL01000056">
    <property type="protein sequence ID" value="OMH98326.1"/>
    <property type="molecule type" value="Genomic_DNA"/>
</dbReference>
<reference evidence="4 5" key="1">
    <citation type="submission" date="2017-01" db="EMBL/GenBank/DDBJ databases">
        <title>Bacillus phylogenomics.</title>
        <authorList>
            <person name="Dunlap C."/>
        </authorList>
    </citation>
    <scope>NUCLEOTIDE SEQUENCE [LARGE SCALE GENOMIC DNA]</scope>
    <source>
        <strain evidence="4 5">NRRL B-41282</strain>
    </source>
</reference>
<dbReference type="AlphaFoldDB" id="A0A1R1Q7B5"/>
<organism evidence="4 5">
    <name type="scientific">Bacillus swezeyi</name>
    <dbReference type="NCBI Taxonomy" id="1925020"/>
    <lineage>
        <taxon>Bacteria</taxon>
        <taxon>Bacillati</taxon>
        <taxon>Bacillota</taxon>
        <taxon>Bacilli</taxon>
        <taxon>Bacillales</taxon>
        <taxon>Bacillaceae</taxon>
        <taxon>Bacillus</taxon>
    </lineage>
</organism>
<evidence type="ECO:0000313" key="4">
    <source>
        <dbReference type="EMBL" id="OMH98326.1"/>
    </source>
</evidence>
<feature type="domain" description="Glycosyltransferase subfamily 4-like N-terminal" evidence="3">
    <location>
        <begin position="14"/>
        <end position="176"/>
    </location>
</feature>
<evidence type="ECO:0000259" key="3">
    <source>
        <dbReference type="Pfam" id="PF13439"/>
    </source>
</evidence>
<keyword evidence="4" id="KW-0808">Transferase</keyword>
<protein>
    <submittedName>
        <fullName evidence="4">Glycosyl transferase</fullName>
    </submittedName>
</protein>
<dbReference type="CDD" id="cd03814">
    <property type="entry name" value="GT4-like"/>
    <property type="match status" value="1"/>
</dbReference>
<dbReference type="InterPro" id="IPR001296">
    <property type="entry name" value="Glyco_trans_1"/>
</dbReference>
<dbReference type="InterPro" id="IPR028098">
    <property type="entry name" value="Glyco_trans_4-like_N"/>
</dbReference>
<gene>
    <name evidence="4" type="ORF">BW143_21665</name>
</gene>
<sequence length="378" mass="43344">MRIAIFTDTFTPDVNGCARTLKRYTDYLENKGIPFKVFAPESTHETQFSSHIRRFTSLPFFLYPECRMALPNLIQMKSELRAFHPDLIHIATPFNIGLAGLKLAKKWNIPIVGSYHTDFDQYLSYYDLQMFSRFLWKYMHWFHKSFQKIFVPSHETLKQLQAKQFRNLSIWKRGVDGSLFNPSFTSEQVRIRYGIKETYILSYVGRLAPEKDLETLLKIANHPSLKKDVHWLIAGDGPLKKELEKQAPDNMTFAGYLKGEELSRIYASSDLFVFPSPTETFGNSALEALASGTPVIGADSGGLKDFIRNGKNGYLAEPKNPEAFAQHILHILLHASLKKRMEQEARSYALTQSWEAIFENLLAECESVLAKCSRERPA</sequence>
<accession>A0A1R1Q7B5</accession>
<proteinExistence type="inferred from homology"/>
<name>A0A1R1Q7B5_9BACI</name>
<keyword evidence="5" id="KW-1185">Reference proteome</keyword>
<feature type="domain" description="Glycosyl transferase family 1" evidence="2">
    <location>
        <begin position="193"/>
        <end position="347"/>
    </location>
</feature>
<dbReference type="GO" id="GO:0016758">
    <property type="term" value="F:hexosyltransferase activity"/>
    <property type="evidence" value="ECO:0007669"/>
    <property type="project" value="TreeGrafter"/>
</dbReference>
<dbReference type="RefSeq" id="WP_076761364.1">
    <property type="nucleotide sequence ID" value="NZ_JARMMH010000001.1"/>
</dbReference>
<dbReference type="Proteomes" id="UP000187367">
    <property type="component" value="Unassembled WGS sequence"/>
</dbReference>
<accession>A0A1R1RWL1</accession>